<dbReference type="CDD" id="cd18620">
    <property type="entry name" value="GH43_XylA-like"/>
    <property type="match status" value="1"/>
</dbReference>
<evidence type="ECO:0000256" key="2">
    <source>
        <dbReference type="ARBA" id="ARBA00022651"/>
    </source>
</evidence>
<dbReference type="SUPFAM" id="SSF75005">
    <property type="entry name" value="Arabinanase/levansucrase/invertase"/>
    <property type="match status" value="1"/>
</dbReference>
<keyword evidence="8" id="KW-1185">Reference proteome</keyword>
<comment type="caution">
    <text evidence="7">The sequence shown here is derived from an EMBL/GenBank/DDBJ whole genome shotgun (WGS) entry which is preliminary data.</text>
</comment>
<dbReference type="InterPro" id="IPR023296">
    <property type="entry name" value="Glyco_hydro_beta-prop_sf"/>
</dbReference>
<evidence type="ECO:0000313" key="8">
    <source>
        <dbReference type="Proteomes" id="UP001223079"/>
    </source>
</evidence>
<keyword evidence="3 6" id="KW-0378">Hydrolase</keyword>
<dbReference type="Gene3D" id="2.115.10.20">
    <property type="entry name" value="Glycosyl hydrolase domain, family 43"/>
    <property type="match status" value="1"/>
</dbReference>
<name>A0ABT9YQS6_9STRE</name>
<dbReference type="InterPro" id="IPR052176">
    <property type="entry name" value="Glycosyl_Hydrlase_43_Enz"/>
</dbReference>
<keyword evidence="4" id="KW-0119">Carbohydrate metabolism</keyword>
<sequence length="481" mass="53727">MKKQVFNPYLPSYEYVPDGEPYVFGDRLYVYGSHDKFNGKNFCLGDYVCWSAPVSDLGEWKYEGVIYRKTQDPKNKKGLSVLNAPDVQKGPDGRYYLYYVASMLTVVSVAVSVRPEGPFTFYGYVRHKDGTLYGKKHGEAYNFDPAVFMDEDGRIYLYSGFAPDRGFLRTVMGMRGNLDGAYGMELEQDMLTLKGEAVMVAPGPLLVSGTGFEGHAFYEASSMRKVRGKYYFVYSSELSHELCYATGDAPLGPFRYGGTLISIGDIGLDGNQKAMNYLGNTHGGMAEINGQWYIFYHRQTNRQKCCRQGCAEKITILPDGSIPQAELTSCGLNNGPLPGRGAYEARIACHLMSREGTFKYEKSFEKDKDGMHPYFTQSGGDRDENGDQYIANMTDGSVAGFKYFRFEGASRIQIMTRGNGKGKVELRTGPEGSVIGRIEVEPSAEWRLSPVIGVALPEEVSPLYFTYVGEGYMDFNQFELL</sequence>
<evidence type="ECO:0000256" key="1">
    <source>
        <dbReference type="ARBA" id="ARBA00009865"/>
    </source>
</evidence>
<evidence type="ECO:0000256" key="5">
    <source>
        <dbReference type="ARBA" id="ARBA00023295"/>
    </source>
</evidence>
<gene>
    <name evidence="7" type="ORF">J2S23_000910</name>
</gene>
<dbReference type="Proteomes" id="UP001223079">
    <property type="component" value="Unassembled WGS sequence"/>
</dbReference>
<evidence type="ECO:0000256" key="4">
    <source>
        <dbReference type="ARBA" id="ARBA00023277"/>
    </source>
</evidence>
<keyword evidence="2" id="KW-0624">Polysaccharide degradation</keyword>
<accession>A0ABT9YQS6</accession>
<keyword evidence="2" id="KW-0858">Xylan degradation</keyword>
<dbReference type="InterPro" id="IPR006710">
    <property type="entry name" value="Glyco_hydro_43"/>
</dbReference>
<evidence type="ECO:0000256" key="6">
    <source>
        <dbReference type="RuleBase" id="RU361187"/>
    </source>
</evidence>
<proteinExistence type="inferred from homology"/>
<reference evidence="7 8" key="1">
    <citation type="submission" date="2023-07" db="EMBL/GenBank/DDBJ databases">
        <title>Genomic Encyclopedia of Type Strains, Phase IV (KMG-IV): sequencing the most valuable type-strain genomes for metagenomic binning, comparative biology and taxonomic classification.</title>
        <authorList>
            <person name="Goeker M."/>
        </authorList>
    </citation>
    <scope>NUCLEOTIDE SEQUENCE [LARGE SCALE GENOMIC DNA]</scope>
    <source>
        <strain evidence="7 8">DSM 105143</strain>
    </source>
</reference>
<dbReference type="EMBL" id="JAUSTM010000007">
    <property type="protein sequence ID" value="MDQ0222358.1"/>
    <property type="molecule type" value="Genomic_DNA"/>
</dbReference>
<dbReference type="Pfam" id="PF04616">
    <property type="entry name" value="Glyco_hydro_43"/>
    <property type="match status" value="1"/>
</dbReference>
<keyword evidence="5 6" id="KW-0326">Glycosidase</keyword>
<dbReference type="PANTHER" id="PTHR43772">
    <property type="entry name" value="ENDO-1,4-BETA-XYLANASE"/>
    <property type="match status" value="1"/>
</dbReference>
<dbReference type="Gene3D" id="2.60.120.260">
    <property type="entry name" value="Galactose-binding domain-like"/>
    <property type="match status" value="1"/>
</dbReference>
<dbReference type="CDD" id="cd04084">
    <property type="entry name" value="CBM6_xylanase-like"/>
    <property type="match status" value="1"/>
</dbReference>
<dbReference type="PANTHER" id="PTHR43772:SF2">
    <property type="entry name" value="PUTATIVE (AFU_ORTHOLOGUE AFUA_2G04480)-RELATED"/>
    <property type="match status" value="1"/>
</dbReference>
<organism evidence="7 8">
    <name type="scientific">Streptococcus moroccensis</name>
    <dbReference type="NCBI Taxonomy" id="1451356"/>
    <lineage>
        <taxon>Bacteria</taxon>
        <taxon>Bacillati</taxon>
        <taxon>Bacillota</taxon>
        <taxon>Bacilli</taxon>
        <taxon>Lactobacillales</taxon>
        <taxon>Streptococcaceae</taxon>
        <taxon>Streptococcus</taxon>
    </lineage>
</organism>
<evidence type="ECO:0000313" key="7">
    <source>
        <dbReference type="EMBL" id="MDQ0222358.1"/>
    </source>
</evidence>
<dbReference type="RefSeq" id="WP_307121562.1">
    <property type="nucleotide sequence ID" value="NZ_JAUSTM010000007.1"/>
</dbReference>
<comment type="similarity">
    <text evidence="1 6">Belongs to the glycosyl hydrolase 43 family.</text>
</comment>
<evidence type="ECO:0000256" key="3">
    <source>
        <dbReference type="ARBA" id="ARBA00022801"/>
    </source>
</evidence>
<protein>
    <submittedName>
        <fullName evidence="7">Uncharacterized protein</fullName>
    </submittedName>
</protein>